<dbReference type="FunFam" id="1.10.1300.10:FF:000006">
    <property type="entry name" value="Phosphodiesterase 9A"/>
    <property type="match status" value="1"/>
</dbReference>
<feature type="binding site" evidence="8">
    <location>
        <begin position="250"/>
        <end position="254"/>
    </location>
    <ligand>
        <name>AMP</name>
        <dbReference type="ChEBI" id="CHEBI:456215"/>
    </ligand>
</feature>
<dbReference type="InterPro" id="IPR002073">
    <property type="entry name" value="PDEase_catalytic_dom"/>
</dbReference>
<dbReference type="EC" id="3.1.4.-" evidence="10"/>
<comment type="cofactor">
    <cofactor evidence="10">
        <name>a divalent metal cation</name>
        <dbReference type="ChEBI" id="CHEBI:60240"/>
    </cofactor>
    <text evidence="10">Binds 2 divalent metal cations per subunit. Site 1 may preferentially bind zinc ions, while site 2 has a preference for magnesium and/or manganese ions.</text>
</comment>
<feature type="binding site" evidence="8">
    <location>
        <position position="291"/>
    </location>
    <ligand>
        <name>AMP</name>
        <dbReference type="ChEBI" id="CHEBI:456215"/>
    </ligand>
</feature>
<dbReference type="PROSITE" id="PS00126">
    <property type="entry name" value="PDEASE_I_1"/>
    <property type="match status" value="1"/>
</dbReference>
<feature type="binding site" evidence="9">
    <location>
        <position position="291"/>
    </location>
    <ligand>
        <name>Zn(2+)</name>
        <dbReference type="ChEBI" id="CHEBI:29105"/>
        <label>1</label>
    </ligand>
</feature>
<organism evidence="13 14">
    <name type="scientific">Clytia hemisphaerica</name>
    <dbReference type="NCBI Taxonomy" id="252671"/>
    <lineage>
        <taxon>Eukaryota</taxon>
        <taxon>Metazoa</taxon>
        <taxon>Cnidaria</taxon>
        <taxon>Hydrozoa</taxon>
        <taxon>Hydroidolina</taxon>
        <taxon>Leptothecata</taxon>
        <taxon>Obeliida</taxon>
        <taxon>Clytiidae</taxon>
        <taxon>Clytia</taxon>
    </lineage>
</organism>
<keyword evidence="4 10" id="KW-0378">Hydrolase</keyword>
<accession>A0A7M5V0V2</accession>
<dbReference type="EnsemblMetazoa" id="CLYHEMT007660.1">
    <property type="protein sequence ID" value="CLYHEMP007660.1"/>
    <property type="gene ID" value="CLYHEMG007660"/>
</dbReference>
<keyword evidence="2" id="KW-0140">cGMP</keyword>
<evidence type="ECO:0000256" key="8">
    <source>
        <dbReference type="PIRSR" id="PIRSR623088-2"/>
    </source>
</evidence>
<dbReference type="SUPFAM" id="SSF109604">
    <property type="entry name" value="HD-domain/PDEase-like"/>
    <property type="match status" value="1"/>
</dbReference>
<dbReference type="GO" id="GO:0047555">
    <property type="term" value="F:3',5'-cyclic-GMP phosphodiesterase activity"/>
    <property type="evidence" value="ECO:0007669"/>
    <property type="project" value="UniProtKB-EC"/>
</dbReference>
<feature type="binding site" evidence="9">
    <location>
        <position position="254"/>
    </location>
    <ligand>
        <name>Zn(2+)</name>
        <dbReference type="ChEBI" id="CHEBI:29105"/>
        <label>1</label>
    </ligand>
</feature>
<evidence type="ECO:0000256" key="7">
    <source>
        <dbReference type="PIRSR" id="PIRSR623088-1"/>
    </source>
</evidence>
<dbReference type="PANTHER" id="PTHR11347">
    <property type="entry name" value="CYCLIC NUCLEOTIDE PHOSPHODIESTERASE"/>
    <property type="match status" value="1"/>
</dbReference>
<evidence type="ECO:0000259" key="12">
    <source>
        <dbReference type="PROSITE" id="PS51845"/>
    </source>
</evidence>
<dbReference type="InterPro" id="IPR036971">
    <property type="entry name" value="PDEase_catalytic_dom_sf"/>
</dbReference>
<comment type="pathway">
    <text evidence="5">Purine metabolism; 3',5'-cyclic GMP degradation; GMP from 3',5'-cyclic GMP: step 1/1.</text>
</comment>
<feature type="compositionally biased region" description="Polar residues" evidence="11">
    <location>
        <begin position="562"/>
        <end position="574"/>
    </location>
</feature>
<dbReference type="InterPro" id="IPR023088">
    <property type="entry name" value="PDEase"/>
</dbReference>
<feature type="binding site" evidence="9">
    <location>
        <position position="290"/>
    </location>
    <ligand>
        <name>Zn(2+)</name>
        <dbReference type="ChEBI" id="CHEBI:29105"/>
        <label>1</label>
    </ligand>
</feature>
<dbReference type="CDD" id="cd00077">
    <property type="entry name" value="HDc"/>
    <property type="match status" value="1"/>
</dbReference>
<keyword evidence="3 9" id="KW-0479">Metal-binding</keyword>
<evidence type="ECO:0000313" key="14">
    <source>
        <dbReference type="Proteomes" id="UP000594262"/>
    </source>
</evidence>
<dbReference type="PROSITE" id="PS51845">
    <property type="entry name" value="PDEASE_I_2"/>
    <property type="match status" value="1"/>
</dbReference>
<dbReference type="AlphaFoldDB" id="A0A7M5V0V2"/>
<evidence type="ECO:0000256" key="1">
    <source>
        <dbReference type="ARBA" id="ARBA00000583"/>
    </source>
</evidence>
<name>A0A7M5V0V2_9CNID</name>
<comment type="catalytic activity">
    <reaction evidence="1">
        <text>3',5'-cyclic GMP + H2O = GMP + H(+)</text>
        <dbReference type="Rhea" id="RHEA:16957"/>
        <dbReference type="ChEBI" id="CHEBI:15377"/>
        <dbReference type="ChEBI" id="CHEBI:15378"/>
        <dbReference type="ChEBI" id="CHEBI:57746"/>
        <dbReference type="ChEBI" id="CHEBI:58115"/>
        <dbReference type="EC" id="3.1.4.35"/>
    </reaction>
</comment>
<feature type="active site" description="Proton donor" evidence="7">
    <location>
        <position position="250"/>
    </location>
</feature>
<feature type="compositionally biased region" description="Polar residues" evidence="11">
    <location>
        <begin position="601"/>
        <end position="639"/>
    </location>
</feature>
<dbReference type="OrthoDB" id="546632at2759"/>
<evidence type="ECO:0000256" key="10">
    <source>
        <dbReference type="RuleBase" id="RU363067"/>
    </source>
</evidence>
<feature type="binding site" evidence="8">
    <location>
        <position position="452"/>
    </location>
    <ligand>
        <name>AMP</name>
        <dbReference type="ChEBI" id="CHEBI:456215"/>
    </ligand>
</feature>
<dbReference type="RefSeq" id="XP_066915612.1">
    <property type="nucleotide sequence ID" value="XM_067059511.1"/>
</dbReference>
<proteinExistence type="inferred from homology"/>
<feature type="binding site" evidence="9">
    <location>
        <position position="291"/>
    </location>
    <ligand>
        <name>Zn(2+)</name>
        <dbReference type="ChEBI" id="CHEBI:29105"/>
        <label>2</label>
    </ligand>
</feature>
<dbReference type="Pfam" id="PF00233">
    <property type="entry name" value="PDEase_I"/>
    <property type="match status" value="1"/>
</dbReference>
<dbReference type="InterPro" id="IPR023174">
    <property type="entry name" value="PDEase_CS"/>
</dbReference>
<feature type="binding site" evidence="9">
    <location>
        <position position="401"/>
    </location>
    <ligand>
        <name>Zn(2+)</name>
        <dbReference type="ChEBI" id="CHEBI:29105"/>
        <label>1</label>
    </ligand>
</feature>
<dbReference type="InterPro" id="IPR003607">
    <property type="entry name" value="HD/PDEase_dom"/>
</dbReference>
<dbReference type="PRINTS" id="PR00387">
    <property type="entry name" value="PDIESTERASE1"/>
</dbReference>
<keyword evidence="14" id="KW-1185">Reference proteome</keyword>
<evidence type="ECO:0000256" key="9">
    <source>
        <dbReference type="PIRSR" id="PIRSR623088-3"/>
    </source>
</evidence>
<evidence type="ECO:0000256" key="4">
    <source>
        <dbReference type="ARBA" id="ARBA00022801"/>
    </source>
</evidence>
<evidence type="ECO:0000256" key="5">
    <source>
        <dbReference type="ARBA" id="ARBA00037913"/>
    </source>
</evidence>
<dbReference type="GeneID" id="136802753"/>
<feature type="domain" description="PDEase" evidence="12">
    <location>
        <begin position="167"/>
        <end position="496"/>
    </location>
</feature>
<evidence type="ECO:0000256" key="11">
    <source>
        <dbReference type="SAM" id="MobiDB-lite"/>
    </source>
</evidence>
<reference evidence="13" key="1">
    <citation type="submission" date="2021-01" db="UniProtKB">
        <authorList>
            <consortium name="EnsemblMetazoa"/>
        </authorList>
    </citation>
    <scope>IDENTIFICATION</scope>
</reference>
<evidence type="ECO:0000313" key="13">
    <source>
        <dbReference type="EnsemblMetazoa" id="CLYHEMP007660.1"/>
    </source>
</evidence>
<dbReference type="Gene3D" id="1.10.1300.10">
    <property type="entry name" value="3'5'-cyclic nucleotide phosphodiesterase, catalytic domain"/>
    <property type="match status" value="1"/>
</dbReference>
<sequence length="658" mass="76257">METKIIYFTVSDQEEQAEFSSDALSEDIKDCFRCAAEAGPYDILKLYNHKGNLVNISKSLPENRPNEPYKLEVVAAHCGHCGKDLHGVDVENLDTRLEKLEKRVYVEEGYLPPELNGLKNRIEKFKTKLENVEHLSWLGLFKDMSIGPSALPYKSTTNNNRKCNKRTDREYKDVLESFLKMGSGLTSEETLEHLRRPTFDNWQWEDAEMMFLVQQMFLDLGLVETFHIEVPVLQQFIFEVYKHYNLVPFHNFRHCFCVTQMMYGMICLSEVNQRITPHEVLIMLVSAFCHDLDHPGYNNIYQVNARTELAIRYNDISPLENHHAAVAFDILSQPRCNIFKNIKSDIYKKIREGIIKLILATDMAKHSELVNEFKTTMEKKFDWLSPDHKESMMKMFIKAADVSNETRPMDVAEPWLECLLQEFFQQSDAEKLEGLPTAPFMDREKVTKSSAQIGFIKFVLIPLYQSLSELFPAFEDFLLNPILRAFEYYVEMGRKMEEEKQRTQEKQEKKFTPDFERKLDRDISRKLSREFDKRLHQEIHKKIVEDKERKLSGDFRHIHPPTSGNNSRKTSFDNNRNENRNSGTTPPNSTTTLGSSPLNNRTNIGQNSLETRSNHSKGQANNTTGVLISSFKNSGSRNNSIEEKPPVIANGSINHDHT</sequence>
<evidence type="ECO:0000256" key="3">
    <source>
        <dbReference type="ARBA" id="ARBA00022723"/>
    </source>
</evidence>
<feature type="region of interest" description="Disordered" evidence="11">
    <location>
        <begin position="550"/>
        <end position="658"/>
    </location>
</feature>
<dbReference type="GO" id="GO:0046872">
    <property type="term" value="F:metal ion binding"/>
    <property type="evidence" value="ECO:0007669"/>
    <property type="project" value="UniProtKB-KW"/>
</dbReference>
<feature type="compositionally biased region" description="Low complexity" evidence="11">
    <location>
        <begin position="581"/>
        <end position="600"/>
    </location>
</feature>
<evidence type="ECO:0000256" key="2">
    <source>
        <dbReference type="ARBA" id="ARBA00022535"/>
    </source>
</evidence>
<dbReference type="SMART" id="SM00471">
    <property type="entry name" value="HDc"/>
    <property type="match status" value="1"/>
</dbReference>
<dbReference type="GO" id="GO:0007165">
    <property type="term" value="P:signal transduction"/>
    <property type="evidence" value="ECO:0007669"/>
    <property type="project" value="InterPro"/>
</dbReference>
<dbReference type="Proteomes" id="UP000594262">
    <property type="component" value="Unplaced"/>
</dbReference>
<comment type="similarity">
    <text evidence="6">Belongs to the cyclic nucleotide phosphodiesterase family. PDE9 subfamily.</text>
</comment>
<protein>
    <recommendedName>
        <fullName evidence="10">Phosphodiesterase</fullName>
        <ecNumber evidence="10">3.1.4.-</ecNumber>
    </recommendedName>
</protein>
<evidence type="ECO:0000256" key="6">
    <source>
        <dbReference type="ARBA" id="ARBA00061167"/>
    </source>
</evidence>
<feature type="binding site" evidence="8">
    <location>
        <position position="401"/>
    </location>
    <ligand>
        <name>AMP</name>
        <dbReference type="ChEBI" id="CHEBI:456215"/>
    </ligand>
</feature>